<evidence type="ECO:0000259" key="2">
    <source>
        <dbReference type="Pfam" id="PF13556"/>
    </source>
</evidence>
<dbReference type="Pfam" id="PF17853">
    <property type="entry name" value="GGDEF_2"/>
    <property type="match status" value="1"/>
</dbReference>
<evidence type="ECO:0000313" key="5">
    <source>
        <dbReference type="Proteomes" id="UP000823893"/>
    </source>
</evidence>
<feature type="domain" description="CdaR GGDEF-like" evidence="3">
    <location>
        <begin position="264"/>
        <end position="384"/>
    </location>
</feature>
<sequence length="505" mass="57738">MKITASLLFFAFSKTCSSLEITWGDDRAALQKICLWDIPNTEPTQKSCLYITGSRLFTAEPKGSVCIVHDNLKDNALASAVLQVWNHLLNWENSLCRLLLSQPSVDMLLSCRLEYLHQRYALIHRSFSPLYISPALASDAQNDDSFSGLPDFIRDEAIDALLLDKHFHNASALKDPFYYNSFSGDCSYCQNIFINDKYYARFIVMLEKGEKGLTLGEEQLFSVFFSCLQQYFQNKTELLAPSPSDLLHQICHTLTDGGTVSAQLLEDTLKHAGWSKTDSYILTELQFFEESGWKSQLETTLPYLTHKLEQQWPQSCVLTKNEKLLCLVNLTRTEEVPEHAFSNFCKKLALFVRENVCTAGVSSVFRNFLQLHDSADQAAAALSIGHKESPDHWYYLYDHYRLSHILQTVLNTLSPGVCLHPALAQLRQYDRAYSAELYKTLKSYLYWGQNMSAAAEKLYIHRTTFCRRMDKIRELTGIDLDHADTILLLQLSFSLEEKMNIPEQS</sequence>
<gene>
    <name evidence="4" type="ORF">H9935_10170</name>
</gene>
<dbReference type="InterPro" id="IPR051448">
    <property type="entry name" value="CdaR-like_regulators"/>
</dbReference>
<name>A0A9D2SJX4_9FIRM</name>
<dbReference type="InterPro" id="IPR042070">
    <property type="entry name" value="PucR_C-HTH_sf"/>
</dbReference>
<feature type="domain" description="PucR C-terminal helix-turn-helix" evidence="2">
    <location>
        <begin position="437"/>
        <end position="493"/>
    </location>
</feature>
<comment type="caution">
    <text evidence="4">The sequence shown here is derived from an EMBL/GenBank/DDBJ whole genome shotgun (WGS) entry which is preliminary data.</text>
</comment>
<reference evidence="4" key="2">
    <citation type="submission" date="2021-04" db="EMBL/GenBank/DDBJ databases">
        <authorList>
            <person name="Gilroy R."/>
        </authorList>
    </citation>
    <scope>NUCLEOTIDE SEQUENCE</scope>
    <source>
        <strain evidence="4">ChiSxjej6B18-287</strain>
    </source>
</reference>
<protein>
    <submittedName>
        <fullName evidence="4">Helix-turn-helix domain-containing protein</fullName>
    </submittedName>
</protein>
<dbReference type="InterPro" id="IPR041522">
    <property type="entry name" value="CdaR_GGDEF"/>
</dbReference>
<dbReference type="Proteomes" id="UP000823893">
    <property type="component" value="Unassembled WGS sequence"/>
</dbReference>
<reference evidence="4" key="1">
    <citation type="journal article" date="2021" name="PeerJ">
        <title>Extensive microbial diversity within the chicken gut microbiome revealed by metagenomics and culture.</title>
        <authorList>
            <person name="Gilroy R."/>
            <person name="Ravi A."/>
            <person name="Getino M."/>
            <person name="Pursley I."/>
            <person name="Horton D.L."/>
            <person name="Alikhan N.F."/>
            <person name="Baker D."/>
            <person name="Gharbi K."/>
            <person name="Hall N."/>
            <person name="Watson M."/>
            <person name="Adriaenssens E.M."/>
            <person name="Foster-Nyarko E."/>
            <person name="Jarju S."/>
            <person name="Secka A."/>
            <person name="Antonio M."/>
            <person name="Oren A."/>
            <person name="Chaudhuri R.R."/>
            <person name="La Ragione R."/>
            <person name="Hildebrand F."/>
            <person name="Pallen M.J."/>
        </authorList>
    </citation>
    <scope>NUCLEOTIDE SEQUENCE</scope>
    <source>
        <strain evidence="4">ChiSxjej6B18-287</strain>
    </source>
</reference>
<comment type="similarity">
    <text evidence="1">Belongs to the CdaR family.</text>
</comment>
<dbReference type="PANTHER" id="PTHR33744">
    <property type="entry name" value="CARBOHYDRATE DIACID REGULATOR"/>
    <property type="match status" value="1"/>
</dbReference>
<accession>A0A9D2SJX4</accession>
<evidence type="ECO:0000256" key="1">
    <source>
        <dbReference type="ARBA" id="ARBA00006754"/>
    </source>
</evidence>
<dbReference type="Pfam" id="PF13556">
    <property type="entry name" value="HTH_30"/>
    <property type="match status" value="1"/>
</dbReference>
<organism evidence="4 5">
    <name type="scientific">Candidatus Blautia merdigallinarum</name>
    <dbReference type="NCBI Taxonomy" id="2838495"/>
    <lineage>
        <taxon>Bacteria</taxon>
        <taxon>Bacillati</taxon>
        <taxon>Bacillota</taxon>
        <taxon>Clostridia</taxon>
        <taxon>Lachnospirales</taxon>
        <taxon>Lachnospiraceae</taxon>
        <taxon>Blautia</taxon>
    </lineage>
</organism>
<evidence type="ECO:0000259" key="3">
    <source>
        <dbReference type="Pfam" id="PF17853"/>
    </source>
</evidence>
<dbReference type="AlphaFoldDB" id="A0A9D2SJX4"/>
<dbReference type="Gene3D" id="1.10.10.2840">
    <property type="entry name" value="PucR C-terminal helix-turn-helix domain"/>
    <property type="match status" value="1"/>
</dbReference>
<dbReference type="InterPro" id="IPR025736">
    <property type="entry name" value="PucR_C-HTH_dom"/>
</dbReference>
<proteinExistence type="inferred from homology"/>
<evidence type="ECO:0000313" key="4">
    <source>
        <dbReference type="EMBL" id="HJC11158.1"/>
    </source>
</evidence>
<dbReference type="EMBL" id="DWWV01000132">
    <property type="protein sequence ID" value="HJC11158.1"/>
    <property type="molecule type" value="Genomic_DNA"/>
</dbReference>